<dbReference type="EC" id="2.3.2.31" evidence="3"/>
<dbReference type="HOGENOM" id="CLU_009823_0_1_1"/>
<dbReference type="InterPro" id="IPR002867">
    <property type="entry name" value="IBR_dom"/>
</dbReference>
<dbReference type="PROSITE" id="PS51873">
    <property type="entry name" value="TRIAD"/>
    <property type="match status" value="1"/>
</dbReference>
<dbReference type="InterPro" id="IPR047555">
    <property type="entry name" value="BRcat_RBR_TRIAD1"/>
</dbReference>
<comment type="catalytic activity">
    <reaction evidence="1">
        <text>[E2 ubiquitin-conjugating enzyme]-S-ubiquitinyl-L-cysteine + [acceptor protein]-L-lysine = [E2 ubiquitin-conjugating enzyme]-L-cysteine + [acceptor protein]-N(6)-ubiquitinyl-L-lysine.</text>
        <dbReference type="EC" id="2.3.2.31"/>
    </reaction>
</comment>
<dbReference type="FunFam" id="3.30.40.10:FF:000019">
    <property type="entry name" value="RBR-type E3 ubiquitin transferase"/>
    <property type="match status" value="1"/>
</dbReference>
<dbReference type="InterPro" id="IPR045840">
    <property type="entry name" value="Ariadne"/>
</dbReference>
<evidence type="ECO:0000256" key="9">
    <source>
        <dbReference type="ARBA" id="ARBA00022833"/>
    </source>
</evidence>
<sequence length="468" mass="54672">MSSSDEEDSSFEMETDDEYDEADNYYADEIIENEPLDFEHFEFKCLTPAKLETFLNESAEALSNRIHVASPIAKVLLRTRKWSLDENMHDLEKLLIYSRIKPESPKINSPHVSIECPVCFDSPSTRSEFRQLVCGHSFCISCWMNHFETQLSQGISTETECMESNCRILVPEDFALHILSSSNSRLKRYQQFALNDCVKSHPKLRYCPGANCSIVIHAEEVKSKRVTCPECETIFCFNCGMDYHAPVDCATFKKWMTKCADDSETANYIVANTKDCPKCQFSIEKNGGCNHIHCTQCKHHFCWICMGDWSAHLDAYRCSMYKPGEAHESQQQDARVALEKYLFYFNRWANHVKSLSLEERTLRNIMERTEEKVMNKEGTWIDWQYLIDASAQLAKCRYTLQYTYAYAYYMVERKELFEYQQAFLEREIEMLSWNIEHAEITHRAILETQMVVCEKIRESLLADFGERV</sequence>
<evidence type="ECO:0000259" key="11">
    <source>
        <dbReference type="PROSITE" id="PS50089"/>
    </source>
</evidence>
<dbReference type="SUPFAM" id="SSF57850">
    <property type="entry name" value="RING/U-box"/>
    <property type="match status" value="3"/>
</dbReference>
<evidence type="ECO:0000256" key="2">
    <source>
        <dbReference type="ARBA" id="ARBA00005884"/>
    </source>
</evidence>
<dbReference type="eggNOG" id="KOG1812">
    <property type="taxonomic scope" value="Eukaryota"/>
</dbReference>
<dbReference type="CDD" id="cd16773">
    <property type="entry name" value="RING-HC_RBR_TRIAD1"/>
    <property type="match status" value="1"/>
</dbReference>
<evidence type="ECO:0000313" key="13">
    <source>
        <dbReference type="EnsemblMetazoa" id="SMAR002183-PA"/>
    </source>
</evidence>
<dbReference type="PANTHER" id="PTHR11685">
    <property type="entry name" value="RBR FAMILY RING FINGER AND IBR DOMAIN-CONTAINING"/>
    <property type="match status" value="1"/>
</dbReference>
<dbReference type="Pfam" id="PF01485">
    <property type="entry name" value="IBR"/>
    <property type="match status" value="1"/>
</dbReference>
<dbReference type="CDD" id="cd20344">
    <property type="entry name" value="BRcat_RBR_TRIAD1"/>
    <property type="match status" value="1"/>
</dbReference>
<protein>
    <recommendedName>
        <fullName evidence="3">RBR-type E3 ubiquitin transferase</fullName>
        <ecNumber evidence="3">2.3.2.31</ecNumber>
    </recommendedName>
</protein>
<dbReference type="InterPro" id="IPR044066">
    <property type="entry name" value="TRIAD_supradom"/>
</dbReference>
<dbReference type="SMART" id="SM00647">
    <property type="entry name" value="IBR"/>
    <property type="match status" value="2"/>
</dbReference>
<keyword evidence="5" id="KW-0479">Metal-binding</keyword>
<dbReference type="InterPro" id="IPR031127">
    <property type="entry name" value="E3_UB_ligase_RBR"/>
</dbReference>
<evidence type="ECO:0000256" key="1">
    <source>
        <dbReference type="ARBA" id="ARBA00001798"/>
    </source>
</evidence>
<dbReference type="FunFam" id="1.20.120.1750:FF:000002">
    <property type="entry name" value="RBR-type E3 ubiquitin transferase"/>
    <property type="match status" value="1"/>
</dbReference>
<evidence type="ECO:0000256" key="8">
    <source>
        <dbReference type="ARBA" id="ARBA00022786"/>
    </source>
</evidence>
<evidence type="ECO:0000256" key="10">
    <source>
        <dbReference type="PROSITE-ProRule" id="PRU00175"/>
    </source>
</evidence>
<keyword evidence="8" id="KW-0833">Ubl conjugation pathway</keyword>
<dbReference type="EMBL" id="JH431048">
    <property type="status" value="NOT_ANNOTATED_CDS"/>
    <property type="molecule type" value="Genomic_DNA"/>
</dbReference>
<name>T1IMH9_STRMM</name>
<dbReference type="InterPro" id="IPR001841">
    <property type="entry name" value="Znf_RING"/>
</dbReference>
<dbReference type="InterPro" id="IPR013083">
    <property type="entry name" value="Znf_RING/FYVE/PHD"/>
</dbReference>
<dbReference type="InterPro" id="IPR017907">
    <property type="entry name" value="Znf_RING_CS"/>
</dbReference>
<reference evidence="13" key="2">
    <citation type="submission" date="2015-02" db="UniProtKB">
        <authorList>
            <consortium name="EnsemblMetazoa"/>
        </authorList>
    </citation>
    <scope>IDENTIFICATION</scope>
</reference>
<dbReference type="OMA" id="IRCMAFR"/>
<reference evidence="14" key="1">
    <citation type="submission" date="2011-05" db="EMBL/GenBank/DDBJ databases">
        <authorList>
            <person name="Richards S.R."/>
            <person name="Qu J."/>
            <person name="Jiang H."/>
            <person name="Jhangiani S.N."/>
            <person name="Agravi P."/>
            <person name="Goodspeed R."/>
            <person name="Gross S."/>
            <person name="Mandapat C."/>
            <person name="Jackson L."/>
            <person name="Mathew T."/>
            <person name="Pu L."/>
            <person name="Thornton R."/>
            <person name="Saada N."/>
            <person name="Wilczek-Boney K.B."/>
            <person name="Lee S."/>
            <person name="Kovar C."/>
            <person name="Wu Y."/>
            <person name="Scherer S.E."/>
            <person name="Worley K.C."/>
            <person name="Muzny D.M."/>
            <person name="Gibbs R."/>
        </authorList>
    </citation>
    <scope>NUCLEOTIDE SEQUENCE</scope>
    <source>
        <strain evidence="14">Brora</strain>
    </source>
</reference>
<dbReference type="AlphaFoldDB" id="T1IMH9"/>
<dbReference type="PhylomeDB" id="T1IMH9"/>
<evidence type="ECO:0000256" key="5">
    <source>
        <dbReference type="ARBA" id="ARBA00022723"/>
    </source>
</evidence>
<keyword evidence="4" id="KW-0808">Transferase</keyword>
<keyword evidence="9" id="KW-0862">Zinc</keyword>
<dbReference type="Pfam" id="PF22191">
    <property type="entry name" value="IBR_1"/>
    <property type="match status" value="1"/>
</dbReference>
<dbReference type="Pfam" id="PF19422">
    <property type="entry name" value="Ariadne"/>
    <property type="match status" value="1"/>
</dbReference>
<dbReference type="Proteomes" id="UP000014500">
    <property type="component" value="Unassembled WGS sequence"/>
</dbReference>
<proteinExistence type="inferred from homology"/>
<keyword evidence="7 10" id="KW-0863">Zinc-finger</keyword>
<dbReference type="GO" id="GO:0061630">
    <property type="term" value="F:ubiquitin protein ligase activity"/>
    <property type="evidence" value="ECO:0007669"/>
    <property type="project" value="UniProtKB-EC"/>
</dbReference>
<dbReference type="PROSITE" id="PS00518">
    <property type="entry name" value="ZF_RING_1"/>
    <property type="match status" value="1"/>
</dbReference>
<comment type="similarity">
    <text evidence="2">Belongs to the RBR family. Ariadne subfamily.</text>
</comment>
<evidence type="ECO:0000256" key="4">
    <source>
        <dbReference type="ARBA" id="ARBA00022679"/>
    </source>
</evidence>
<keyword evidence="6" id="KW-0677">Repeat</keyword>
<evidence type="ECO:0000259" key="12">
    <source>
        <dbReference type="PROSITE" id="PS51873"/>
    </source>
</evidence>
<dbReference type="GO" id="GO:0008270">
    <property type="term" value="F:zinc ion binding"/>
    <property type="evidence" value="ECO:0007669"/>
    <property type="project" value="UniProtKB-KW"/>
</dbReference>
<feature type="domain" description="RING-type" evidence="11">
    <location>
        <begin position="116"/>
        <end position="161"/>
    </location>
</feature>
<dbReference type="EnsemblMetazoa" id="SMAR002183-RA">
    <property type="protein sequence ID" value="SMAR002183-PA"/>
    <property type="gene ID" value="SMAR002183"/>
</dbReference>
<evidence type="ECO:0000313" key="14">
    <source>
        <dbReference type="Proteomes" id="UP000014500"/>
    </source>
</evidence>
<evidence type="ECO:0000256" key="6">
    <source>
        <dbReference type="ARBA" id="ARBA00022737"/>
    </source>
</evidence>
<organism evidence="13 14">
    <name type="scientific">Strigamia maritima</name>
    <name type="common">European centipede</name>
    <name type="synonym">Geophilus maritimus</name>
    <dbReference type="NCBI Taxonomy" id="126957"/>
    <lineage>
        <taxon>Eukaryota</taxon>
        <taxon>Metazoa</taxon>
        <taxon>Ecdysozoa</taxon>
        <taxon>Arthropoda</taxon>
        <taxon>Myriapoda</taxon>
        <taxon>Chilopoda</taxon>
        <taxon>Pleurostigmophora</taxon>
        <taxon>Geophilomorpha</taxon>
        <taxon>Linotaeniidae</taxon>
        <taxon>Strigamia</taxon>
    </lineage>
</organism>
<dbReference type="STRING" id="126957.T1IMH9"/>
<dbReference type="PROSITE" id="PS50089">
    <property type="entry name" value="ZF_RING_2"/>
    <property type="match status" value="1"/>
</dbReference>
<accession>T1IMH9</accession>
<dbReference type="Gene3D" id="1.20.120.1750">
    <property type="match status" value="1"/>
</dbReference>
<evidence type="ECO:0000256" key="7">
    <source>
        <dbReference type="ARBA" id="ARBA00022771"/>
    </source>
</evidence>
<dbReference type="Gene3D" id="3.30.40.10">
    <property type="entry name" value="Zinc/RING finger domain, C3HC4 (zinc finger)"/>
    <property type="match status" value="1"/>
</dbReference>
<evidence type="ECO:0000256" key="3">
    <source>
        <dbReference type="ARBA" id="ARBA00012251"/>
    </source>
</evidence>
<keyword evidence="14" id="KW-1185">Reference proteome</keyword>
<dbReference type="GO" id="GO:0016567">
    <property type="term" value="P:protein ubiquitination"/>
    <property type="evidence" value="ECO:0007669"/>
    <property type="project" value="InterPro"/>
</dbReference>
<feature type="domain" description="RING-type" evidence="12">
    <location>
        <begin position="112"/>
        <end position="322"/>
    </location>
</feature>